<dbReference type="Proteomes" id="UP001497497">
    <property type="component" value="Unassembled WGS sequence"/>
</dbReference>
<evidence type="ECO:0000256" key="2">
    <source>
        <dbReference type="ARBA" id="ARBA00023157"/>
    </source>
</evidence>
<feature type="compositionally biased region" description="Basic residues" evidence="4">
    <location>
        <begin position="298"/>
        <end position="313"/>
    </location>
</feature>
<evidence type="ECO:0000256" key="4">
    <source>
        <dbReference type="SAM" id="MobiDB-lite"/>
    </source>
</evidence>
<keyword evidence="6" id="KW-0732">Signal</keyword>
<accession>A0AAV2HVH2</accession>
<feature type="domain" description="CUB" evidence="7">
    <location>
        <begin position="32"/>
        <end position="154"/>
    </location>
</feature>
<name>A0AAV2HVH2_LYMST</name>
<feature type="signal peptide" evidence="6">
    <location>
        <begin position="1"/>
        <end position="30"/>
    </location>
</feature>
<dbReference type="EMBL" id="CAXITT010000265">
    <property type="protein sequence ID" value="CAL1537525.1"/>
    <property type="molecule type" value="Genomic_DNA"/>
</dbReference>
<protein>
    <recommendedName>
        <fullName evidence="7">CUB domain-containing protein</fullName>
    </recommendedName>
</protein>
<feature type="region of interest" description="Disordered" evidence="4">
    <location>
        <begin position="196"/>
        <end position="217"/>
    </location>
</feature>
<keyword evidence="2" id="KW-1015">Disulfide bond</keyword>
<keyword evidence="9" id="KW-1185">Reference proteome</keyword>
<feature type="chain" id="PRO_5043696433" description="CUB domain-containing protein" evidence="6">
    <location>
        <begin position="31"/>
        <end position="313"/>
    </location>
</feature>
<dbReference type="InterPro" id="IPR000859">
    <property type="entry name" value="CUB_dom"/>
</dbReference>
<dbReference type="AlphaFoldDB" id="A0AAV2HVH2"/>
<dbReference type="PROSITE" id="PS01180">
    <property type="entry name" value="CUB"/>
    <property type="match status" value="1"/>
</dbReference>
<keyword evidence="5" id="KW-0472">Membrane</keyword>
<feature type="compositionally biased region" description="Polar residues" evidence="4">
    <location>
        <begin position="196"/>
        <end position="215"/>
    </location>
</feature>
<dbReference type="Gene3D" id="2.60.120.290">
    <property type="entry name" value="Spermadhesin, CUB domain"/>
    <property type="match status" value="1"/>
</dbReference>
<keyword evidence="1" id="KW-0677">Repeat</keyword>
<evidence type="ECO:0000259" key="7">
    <source>
        <dbReference type="PROSITE" id="PS01180"/>
    </source>
</evidence>
<evidence type="ECO:0000256" key="5">
    <source>
        <dbReference type="SAM" id="Phobius"/>
    </source>
</evidence>
<dbReference type="Pfam" id="PF00431">
    <property type="entry name" value="CUB"/>
    <property type="match status" value="1"/>
</dbReference>
<evidence type="ECO:0000256" key="1">
    <source>
        <dbReference type="ARBA" id="ARBA00022737"/>
    </source>
</evidence>
<feature type="region of interest" description="Disordered" evidence="4">
    <location>
        <begin position="256"/>
        <end position="313"/>
    </location>
</feature>
<dbReference type="CDD" id="cd00041">
    <property type="entry name" value="CUB"/>
    <property type="match status" value="1"/>
</dbReference>
<sequence length="313" mass="34107">MKGLTRNGGPWLYRSIVWLAIVAVSNYVEGGCQTSVTELWAYSNPTTFHVTDNYIDLLTSDKGGKCNWVITASATNDVVELSFPEFQLKNSDDKDSGDCIRIYDGKTKDDPLLDKLCDKQPAGTYSSSERTLLVVYKRGEVAGERRFTMKFSSKEVISKEKIIKIAGIVGAVLAGIGLTFIILRATRCCSCLRNKQGSNSNVEQSSSIRETTRLTQLPGEDDVEVVAHINGNNQPHAAAATTSVPMVPTIAQLGDGAEAADGSDTDSLPDVDEPPPSYESLYLNELGESITPPNYSPPKHRSTHPPRRVHTIN</sequence>
<organism evidence="8 9">
    <name type="scientific">Lymnaea stagnalis</name>
    <name type="common">Great pond snail</name>
    <name type="synonym">Helix stagnalis</name>
    <dbReference type="NCBI Taxonomy" id="6523"/>
    <lineage>
        <taxon>Eukaryota</taxon>
        <taxon>Metazoa</taxon>
        <taxon>Spiralia</taxon>
        <taxon>Lophotrochozoa</taxon>
        <taxon>Mollusca</taxon>
        <taxon>Gastropoda</taxon>
        <taxon>Heterobranchia</taxon>
        <taxon>Euthyneura</taxon>
        <taxon>Panpulmonata</taxon>
        <taxon>Hygrophila</taxon>
        <taxon>Lymnaeoidea</taxon>
        <taxon>Lymnaeidae</taxon>
        <taxon>Lymnaea</taxon>
    </lineage>
</organism>
<feature type="transmembrane region" description="Helical" evidence="5">
    <location>
        <begin position="162"/>
        <end position="183"/>
    </location>
</feature>
<feature type="compositionally biased region" description="Acidic residues" evidence="4">
    <location>
        <begin position="261"/>
        <end position="273"/>
    </location>
</feature>
<proteinExistence type="predicted"/>
<evidence type="ECO:0000256" key="6">
    <source>
        <dbReference type="SAM" id="SignalP"/>
    </source>
</evidence>
<dbReference type="PANTHER" id="PTHR24251">
    <property type="entry name" value="OVOCHYMASE-RELATED"/>
    <property type="match status" value="1"/>
</dbReference>
<comment type="caution">
    <text evidence="3">Lacks conserved residue(s) required for the propagation of feature annotation.</text>
</comment>
<evidence type="ECO:0000256" key="3">
    <source>
        <dbReference type="PROSITE-ProRule" id="PRU00059"/>
    </source>
</evidence>
<evidence type="ECO:0000313" key="8">
    <source>
        <dbReference type="EMBL" id="CAL1537525.1"/>
    </source>
</evidence>
<dbReference type="SMART" id="SM00042">
    <property type="entry name" value="CUB"/>
    <property type="match status" value="1"/>
</dbReference>
<gene>
    <name evidence="8" type="ORF">GSLYS_00011438001</name>
</gene>
<reference evidence="8 9" key="1">
    <citation type="submission" date="2024-04" db="EMBL/GenBank/DDBJ databases">
        <authorList>
            <consortium name="Genoscope - CEA"/>
            <person name="William W."/>
        </authorList>
    </citation>
    <scope>NUCLEOTIDE SEQUENCE [LARGE SCALE GENOMIC DNA]</scope>
</reference>
<comment type="caution">
    <text evidence="8">The sequence shown here is derived from an EMBL/GenBank/DDBJ whole genome shotgun (WGS) entry which is preliminary data.</text>
</comment>
<evidence type="ECO:0000313" key="9">
    <source>
        <dbReference type="Proteomes" id="UP001497497"/>
    </source>
</evidence>
<keyword evidence="5" id="KW-1133">Transmembrane helix</keyword>
<keyword evidence="5" id="KW-0812">Transmembrane</keyword>
<dbReference type="InterPro" id="IPR035914">
    <property type="entry name" value="Sperma_CUB_dom_sf"/>
</dbReference>
<dbReference type="SUPFAM" id="SSF49854">
    <property type="entry name" value="Spermadhesin, CUB domain"/>
    <property type="match status" value="1"/>
</dbReference>